<sequence>METYLVQPLLNGLFVFYRIFGDLGVAIILLTLVIRLVMAPLTIPSIKAQKKMMELAPEINKLKQKFGSDKQGLAAAQMELYKKNGANPAAGCLPQIVQLVVLIGLYQAFSKVLLQQGAATVEKLNQMLYPILQLPAQAHLNTSFLGIIDLTKPDVLHLAGLPTLPGVFLILAALTQLLSSKMMMPIVKEEEKEAAQTKEKSDDLMAGMQSQMLYLFPIMTILIGFTFPAGLVLYWFIFSLFTMIQQYLITGLGGLTPWINKIKTWKRN</sequence>
<keyword evidence="5" id="KW-0653">Protein transport</keyword>
<evidence type="ECO:0000256" key="2">
    <source>
        <dbReference type="ARBA" id="ARBA00022448"/>
    </source>
</evidence>
<keyword evidence="4 9" id="KW-0812">Transmembrane</keyword>
<dbReference type="Proteomes" id="UP000228996">
    <property type="component" value="Unassembled WGS sequence"/>
</dbReference>
<keyword evidence="6 10" id="KW-1133">Transmembrane helix</keyword>
<dbReference type="PANTHER" id="PTHR12428:SF65">
    <property type="entry name" value="CYTOCHROME C OXIDASE ASSEMBLY PROTEIN COX18, MITOCHONDRIAL"/>
    <property type="match status" value="1"/>
</dbReference>
<proteinExistence type="inferred from homology"/>
<evidence type="ECO:0000256" key="3">
    <source>
        <dbReference type="ARBA" id="ARBA00022475"/>
    </source>
</evidence>
<comment type="subcellular location">
    <subcellularLocation>
        <location evidence="1">Cell membrane</location>
        <topology evidence="1">Multi-pass membrane protein</topology>
    </subcellularLocation>
    <subcellularLocation>
        <location evidence="9">Membrane</location>
        <topology evidence="9">Multi-pass membrane protein</topology>
    </subcellularLocation>
</comment>
<dbReference type="NCBIfam" id="TIGR03592">
    <property type="entry name" value="yidC_oxa1_cterm"/>
    <property type="match status" value="1"/>
</dbReference>
<evidence type="ECO:0000256" key="7">
    <source>
        <dbReference type="ARBA" id="ARBA00023136"/>
    </source>
</evidence>
<dbReference type="InterPro" id="IPR001708">
    <property type="entry name" value="YidC/ALB3/OXA1/COX18"/>
</dbReference>
<organism evidence="12 13">
    <name type="scientific">Candidatus Shapirobacteria bacterium CG08_land_8_20_14_0_20_39_18</name>
    <dbReference type="NCBI Taxonomy" id="1974883"/>
    <lineage>
        <taxon>Bacteria</taxon>
        <taxon>Candidatus Shapironibacteriota</taxon>
    </lineage>
</organism>
<protein>
    <recommendedName>
        <fullName evidence="11">Membrane insertase YidC/Oxa/ALB C-terminal domain-containing protein</fullName>
    </recommendedName>
</protein>
<evidence type="ECO:0000256" key="9">
    <source>
        <dbReference type="RuleBase" id="RU003945"/>
    </source>
</evidence>
<feature type="transmembrane region" description="Helical" evidence="10">
    <location>
        <begin position="213"/>
        <end position="237"/>
    </location>
</feature>
<feature type="transmembrane region" description="Helical" evidence="10">
    <location>
        <begin position="155"/>
        <end position="178"/>
    </location>
</feature>
<dbReference type="GO" id="GO:0051205">
    <property type="term" value="P:protein insertion into membrane"/>
    <property type="evidence" value="ECO:0007669"/>
    <property type="project" value="TreeGrafter"/>
</dbReference>
<dbReference type="GO" id="GO:0005886">
    <property type="term" value="C:plasma membrane"/>
    <property type="evidence" value="ECO:0007669"/>
    <property type="project" value="UniProtKB-SubCell"/>
</dbReference>
<keyword evidence="8" id="KW-0143">Chaperone</keyword>
<keyword evidence="2" id="KW-0813">Transport</keyword>
<evidence type="ECO:0000313" key="13">
    <source>
        <dbReference type="Proteomes" id="UP000228996"/>
    </source>
</evidence>
<dbReference type="PANTHER" id="PTHR12428">
    <property type="entry name" value="OXA1"/>
    <property type="match status" value="1"/>
</dbReference>
<evidence type="ECO:0000256" key="10">
    <source>
        <dbReference type="SAM" id="Phobius"/>
    </source>
</evidence>
<dbReference type="GO" id="GO:0015031">
    <property type="term" value="P:protein transport"/>
    <property type="evidence" value="ECO:0007669"/>
    <property type="project" value="UniProtKB-KW"/>
</dbReference>
<keyword evidence="7 10" id="KW-0472">Membrane</keyword>
<dbReference type="GO" id="GO:0032977">
    <property type="term" value="F:membrane insertase activity"/>
    <property type="evidence" value="ECO:0007669"/>
    <property type="project" value="InterPro"/>
</dbReference>
<feature type="domain" description="Membrane insertase YidC/Oxa/ALB C-terminal" evidence="11">
    <location>
        <begin position="24"/>
        <end position="250"/>
    </location>
</feature>
<evidence type="ECO:0000256" key="1">
    <source>
        <dbReference type="ARBA" id="ARBA00004651"/>
    </source>
</evidence>
<evidence type="ECO:0000259" key="11">
    <source>
        <dbReference type="Pfam" id="PF02096"/>
    </source>
</evidence>
<evidence type="ECO:0000256" key="8">
    <source>
        <dbReference type="ARBA" id="ARBA00023186"/>
    </source>
</evidence>
<feature type="transmembrane region" description="Helical" evidence="10">
    <location>
        <begin position="20"/>
        <end position="43"/>
    </location>
</feature>
<dbReference type="InterPro" id="IPR047196">
    <property type="entry name" value="YidC_ALB_C"/>
</dbReference>
<comment type="caution">
    <text evidence="12">The sequence shown here is derived from an EMBL/GenBank/DDBJ whole genome shotgun (WGS) entry which is preliminary data.</text>
</comment>
<name>A0A2M6XCQ3_9BACT</name>
<reference evidence="13" key="1">
    <citation type="submission" date="2017-09" db="EMBL/GenBank/DDBJ databases">
        <title>Depth-based differentiation of microbial function through sediment-hosted aquifers and enrichment of novel symbionts in the deep terrestrial subsurface.</title>
        <authorList>
            <person name="Probst A.J."/>
            <person name="Ladd B."/>
            <person name="Jarett J.K."/>
            <person name="Geller-Mcgrath D.E."/>
            <person name="Sieber C.M.K."/>
            <person name="Emerson J.B."/>
            <person name="Anantharaman K."/>
            <person name="Thomas B.C."/>
            <person name="Malmstrom R."/>
            <person name="Stieglmeier M."/>
            <person name="Klingl A."/>
            <person name="Woyke T."/>
            <person name="Ryan C.M."/>
            <person name="Banfield J.F."/>
        </authorList>
    </citation>
    <scope>NUCLEOTIDE SEQUENCE [LARGE SCALE GENOMIC DNA]</scope>
</reference>
<dbReference type="CDD" id="cd20070">
    <property type="entry name" value="5TM_YidC_Alb3"/>
    <property type="match status" value="1"/>
</dbReference>
<accession>A0A2M6XCQ3</accession>
<dbReference type="AlphaFoldDB" id="A0A2M6XCQ3"/>
<keyword evidence="3" id="KW-1003">Cell membrane</keyword>
<gene>
    <name evidence="12" type="ORF">COT44_03355</name>
</gene>
<evidence type="ECO:0000313" key="12">
    <source>
        <dbReference type="EMBL" id="PIU03455.1"/>
    </source>
</evidence>
<comment type="similarity">
    <text evidence="9">Belongs to the OXA1/ALB3/YidC family.</text>
</comment>
<dbReference type="Pfam" id="PF02096">
    <property type="entry name" value="60KD_IMP"/>
    <property type="match status" value="1"/>
</dbReference>
<evidence type="ECO:0000256" key="4">
    <source>
        <dbReference type="ARBA" id="ARBA00022692"/>
    </source>
</evidence>
<dbReference type="InterPro" id="IPR028055">
    <property type="entry name" value="YidC/Oxa/ALB_C"/>
</dbReference>
<evidence type="ECO:0000256" key="6">
    <source>
        <dbReference type="ARBA" id="ARBA00022989"/>
    </source>
</evidence>
<dbReference type="EMBL" id="PEYO01000017">
    <property type="protein sequence ID" value="PIU03455.1"/>
    <property type="molecule type" value="Genomic_DNA"/>
</dbReference>
<evidence type="ECO:0000256" key="5">
    <source>
        <dbReference type="ARBA" id="ARBA00022927"/>
    </source>
</evidence>